<evidence type="ECO:0000259" key="8">
    <source>
        <dbReference type="PROSITE" id="PS50865"/>
    </source>
</evidence>
<evidence type="ECO:0000256" key="2">
    <source>
        <dbReference type="ARBA" id="ARBA00022737"/>
    </source>
</evidence>
<feature type="compositionally biased region" description="Polar residues" evidence="7">
    <location>
        <begin position="351"/>
        <end position="360"/>
    </location>
</feature>
<evidence type="ECO:0000256" key="3">
    <source>
        <dbReference type="ARBA" id="ARBA00022771"/>
    </source>
</evidence>
<dbReference type="SMART" id="SM00698">
    <property type="entry name" value="MORN"/>
    <property type="match status" value="3"/>
</dbReference>
<feature type="domain" description="MYND-type" evidence="8">
    <location>
        <begin position="845"/>
        <end position="885"/>
    </location>
</feature>
<keyword evidence="5" id="KW-0040">ANK repeat</keyword>
<protein>
    <submittedName>
        <fullName evidence="9">Ankyrin repeat and MYND domain-containing protein 1</fullName>
    </submittedName>
</protein>
<dbReference type="PANTHER" id="PTHR15897">
    <property type="entry name" value="ANKYRIN REPEAT AND MYND DOMAIN PROTEIN 1"/>
    <property type="match status" value="1"/>
</dbReference>
<dbReference type="Proteomes" id="UP001369086">
    <property type="component" value="Unassembled WGS sequence"/>
</dbReference>
<accession>A0ABR0Z0R1</accession>
<dbReference type="PROSITE" id="PS50088">
    <property type="entry name" value="ANK_REPEAT"/>
    <property type="match status" value="4"/>
</dbReference>
<dbReference type="SMART" id="SM00248">
    <property type="entry name" value="ANK"/>
    <property type="match status" value="5"/>
</dbReference>
<dbReference type="SUPFAM" id="SSF144232">
    <property type="entry name" value="HIT/MYND zinc finger-like"/>
    <property type="match status" value="1"/>
</dbReference>
<dbReference type="InterPro" id="IPR053064">
    <property type="entry name" value="Ankyrin-MYND_domain-protein"/>
</dbReference>
<keyword evidence="1" id="KW-0479">Metal-binding</keyword>
<dbReference type="InterPro" id="IPR002110">
    <property type="entry name" value="Ankyrin_rpt"/>
</dbReference>
<feature type="compositionally biased region" description="Basic and acidic residues" evidence="7">
    <location>
        <begin position="415"/>
        <end position="427"/>
    </location>
</feature>
<sequence length="894" mass="98926">MMEYRGEFFKDYRHGKGTYSWPGGTQFTGKFYLNRKEGYGTLQLADRTTFQGLYRADERFGPGVMRYPDGRQDVGLWHRELLVKLCTHLPGAFTLRDYPEHCWGLGEEREEREEATAPAEQDKDPFYYRYKQLLQEHDDFVLPPGIAMYSTDADHLPQPHSLRTQLDSRFSGGEEKGSGGSGQADQQGLPKTGSCTLMARIQAHIHKHSQGAEGLGWDVGSVLSADRSVFGPPGPLELQAQQLIEDARQGNYQSIYRSLRDGLVHPDLSDASGNSTLMTAAVHGHNDVINILLDNGADVDKLNDEGMSVLSACHVLYYTPQSFHGKMAKGTQGTAQSVTKAEEMAEPAPSERQTGGTQRRSILVRDGRVKLGNVMWQDSLPLAEEDSESEEKEWLKETEGELQAGGLVGEQGQEQEERDREEFDSARSMHSYTVEASERALQSTGEALSHNTQLRPSSSQETVHRIAQLKAEHRRRWATIQLLLCRGADPNASQVPMPVLFLAIQAKDTKAVRHLLECKARTDMALPKKQKGLYPLHMAAGLSGKEGVRITELLLSTLADPDVRAQDAEEIYKPDKKASKEPPPGFSLKSSSPSGPPPQYYQAPASLPEEGGRTPLHVACMRDSDYQNARDVVALLLKHKANPNTLWSGHSPLSLAVASGNDLAIEELLAGGADPNLPLSSRVGSVLCAAVNITYDGKRSSQQKITLLERLVSAGANILMPITLGDECRTAVGTAVDYGYYVFSQDWRIAHTPYHALTSREREVYNSRRNMLNLMGGLLRSAAVHKERERLEKEKQQGIHSRSPSAKFVYTGAGASALLPEHSNSIQGQTRTRAPLIRRPLFGYCYLCGRSVGVHLVPCSRCREVYYCSKSCKLKGWNGWHKEECIHVGGNVKP</sequence>
<dbReference type="Gene3D" id="2.20.110.10">
    <property type="entry name" value="Histone H3 K4-specific methyltransferase SET7/9 N-terminal domain"/>
    <property type="match status" value="1"/>
</dbReference>
<dbReference type="InterPro" id="IPR002893">
    <property type="entry name" value="Znf_MYND"/>
</dbReference>
<keyword evidence="4" id="KW-0862">Zinc</keyword>
<comment type="caution">
    <text evidence="9">The sequence shown here is derived from an EMBL/GenBank/DDBJ whole genome shotgun (WGS) entry which is preliminary data.</text>
</comment>
<reference evidence="9 10" key="1">
    <citation type="submission" date="2021-05" db="EMBL/GenBank/DDBJ databases">
        <authorList>
            <person name="Zahm M."/>
            <person name="Klopp C."/>
            <person name="Cabau C."/>
            <person name="Kuhl H."/>
            <person name="Suciu R."/>
            <person name="Ciorpac M."/>
            <person name="Holostenco D."/>
            <person name="Gessner J."/>
            <person name="Wuertz S."/>
            <person name="Hohne C."/>
            <person name="Stock M."/>
            <person name="Gislard M."/>
            <person name="Lluch J."/>
            <person name="Milhes M."/>
            <person name="Lampietro C."/>
            <person name="Lopez Roques C."/>
            <person name="Donnadieu C."/>
            <person name="Du K."/>
            <person name="Schartl M."/>
            <person name="Guiguen Y."/>
        </authorList>
    </citation>
    <scope>NUCLEOTIDE SEQUENCE [LARGE SCALE GENOMIC DNA]</scope>
    <source>
        <strain evidence="9">Hh-F2</strain>
        <tissue evidence="9">Blood</tissue>
    </source>
</reference>
<feature type="region of interest" description="Disordered" evidence="7">
    <location>
        <begin position="326"/>
        <end position="362"/>
    </location>
</feature>
<dbReference type="SUPFAM" id="SSF82185">
    <property type="entry name" value="Histone H3 K4-specific methyltransferase SET7/9 N-terminal domain"/>
    <property type="match status" value="1"/>
</dbReference>
<dbReference type="InterPro" id="IPR003409">
    <property type="entry name" value="MORN"/>
</dbReference>
<dbReference type="PROSITE" id="PS50297">
    <property type="entry name" value="ANK_REP_REGION"/>
    <property type="match status" value="2"/>
</dbReference>
<dbReference type="Pfam" id="PF02493">
    <property type="entry name" value="MORN"/>
    <property type="match status" value="3"/>
</dbReference>
<evidence type="ECO:0000256" key="6">
    <source>
        <dbReference type="PROSITE-ProRule" id="PRU00134"/>
    </source>
</evidence>
<feature type="region of interest" description="Disordered" evidence="7">
    <location>
        <begin position="380"/>
        <end position="439"/>
    </location>
</feature>
<dbReference type="Pfam" id="PF12796">
    <property type="entry name" value="Ank_2"/>
    <property type="match status" value="1"/>
</dbReference>
<organism evidence="9 10">
    <name type="scientific">Huso huso</name>
    <name type="common">Beluga</name>
    <name type="synonym">Acipenser huso</name>
    <dbReference type="NCBI Taxonomy" id="61971"/>
    <lineage>
        <taxon>Eukaryota</taxon>
        <taxon>Metazoa</taxon>
        <taxon>Chordata</taxon>
        <taxon>Craniata</taxon>
        <taxon>Vertebrata</taxon>
        <taxon>Euteleostomi</taxon>
        <taxon>Actinopterygii</taxon>
        <taxon>Chondrostei</taxon>
        <taxon>Acipenseriformes</taxon>
        <taxon>Acipenseridae</taxon>
        <taxon>Huso</taxon>
    </lineage>
</organism>
<dbReference type="Pfam" id="PF00023">
    <property type="entry name" value="Ank"/>
    <property type="match status" value="1"/>
</dbReference>
<feature type="repeat" description="ANK" evidence="5">
    <location>
        <begin position="272"/>
        <end position="304"/>
    </location>
</feature>
<name>A0ABR0Z0R1_HUSHU</name>
<feature type="compositionally biased region" description="Basic and acidic residues" evidence="7">
    <location>
        <begin position="570"/>
        <end position="580"/>
    </location>
</feature>
<evidence type="ECO:0000256" key="7">
    <source>
        <dbReference type="SAM" id="MobiDB-lite"/>
    </source>
</evidence>
<dbReference type="Pfam" id="PF01753">
    <property type="entry name" value="zf-MYND"/>
    <property type="match status" value="1"/>
</dbReference>
<evidence type="ECO:0000256" key="4">
    <source>
        <dbReference type="ARBA" id="ARBA00022833"/>
    </source>
</evidence>
<feature type="repeat" description="ANK" evidence="5">
    <location>
        <begin position="611"/>
        <end position="648"/>
    </location>
</feature>
<feature type="region of interest" description="Disordered" evidence="7">
    <location>
        <begin position="570"/>
        <end position="615"/>
    </location>
</feature>
<dbReference type="PROSITE" id="PS01360">
    <property type="entry name" value="ZF_MYND_1"/>
    <property type="match status" value="1"/>
</dbReference>
<evidence type="ECO:0000256" key="5">
    <source>
        <dbReference type="PROSITE-ProRule" id="PRU00023"/>
    </source>
</evidence>
<dbReference type="PROSITE" id="PS50865">
    <property type="entry name" value="ZF_MYND_2"/>
    <property type="match status" value="1"/>
</dbReference>
<keyword evidence="10" id="KW-1185">Reference proteome</keyword>
<gene>
    <name evidence="9" type="ORF">HHUSO_G20743</name>
</gene>
<keyword evidence="3 6" id="KW-0863">Zinc-finger</keyword>
<evidence type="ECO:0000313" key="9">
    <source>
        <dbReference type="EMBL" id="KAK6478428.1"/>
    </source>
</evidence>
<dbReference type="InterPro" id="IPR036770">
    <property type="entry name" value="Ankyrin_rpt-contain_sf"/>
</dbReference>
<feature type="region of interest" description="Disordered" evidence="7">
    <location>
        <begin position="151"/>
        <end position="191"/>
    </location>
</feature>
<evidence type="ECO:0000313" key="10">
    <source>
        <dbReference type="Proteomes" id="UP001369086"/>
    </source>
</evidence>
<dbReference type="PANTHER" id="PTHR15897:SF2">
    <property type="entry name" value="ANKYRIN REPEAT AND MYND DOMAIN-CONTAINING PROTEIN 1"/>
    <property type="match status" value="1"/>
</dbReference>
<feature type="repeat" description="ANK" evidence="5">
    <location>
        <begin position="531"/>
        <end position="566"/>
    </location>
</feature>
<dbReference type="EMBL" id="JAHFZB010000019">
    <property type="protein sequence ID" value="KAK6478428.1"/>
    <property type="molecule type" value="Genomic_DNA"/>
</dbReference>
<proteinExistence type="predicted"/>
<dbReference type="Gene3D" id="6.10.140.2220">
    <property type="match status" value="1"/>
</dbReference>
<dbReference type="Gene3D" id="1.25.40.20">
    <property type="entry name" value="Ankyrin repeat-containing domain"/>
    <property type="match status" value="2"/>
</dbReference>
<dbReference type="SUPFAM" id="SSF48403">
    <property type="entry name" value="Ankyrin repeat"/>
    <property type="match status" value="2"/>
</dbReference>
<keyword evidence="2" id="KW-0677">Repeat</keyword>
<feature type="repeat" description="ANK" evidence="5">
    <location>
        <begin position="648"/>
        <end position="680"/>
    </location>
</feature>
<evidence type="ECO:0000256" key="1">
    <source>
        <dbReference type="ARBA" id="ARBA00022723"/>
    </source>
</evidence>